<evidence type="ECO:0000313" key="1">
    <source>
        <dbReference type="EMBL" id="DAD69022.1"/>
    </source>
</evidence>
<dbReference type="EMBL" id="BK014714">
    <property type="protein sequence ID" value="DAD69022.1"/>
    <property type="molecule type" value="Genomic_DNA"/>
</dbReference>
<name>A0A8S5LGD6_9CAUD</name>
<accession>A0A8S5LGD6</accession>
<keyword evidence="1" id="KW-0808">Transferase</keyword>
<organism evidence="1">
    <name type="scientific">Siphoviridae sp. ctFiA6</name>
    <dbReference type="NCBI Taxonomy" id="2823573"/>
    <lineage>
        <taxon>Viruses</taxon>
        <taxon>Duplodnaviria</taxon>
        <taxon>Heunggongvirae</taxon>
        <taxon>Uroviricota</taxon>
        <taxon>Caudoviricetes</taxon>
    </lineage>
</organism>
<dbReference type="SUPFAM" id="SSF53335">
    <property type="entry name" value="S-adenosyl-L-methionine-dependent methyltransferases"/>
    <property type="match status" value="1"/>
</dbReference>
<sequence length="177" mass="20173">MKISRAYCLPNSKTFKIKPIKDFVERNIKNCVCIIDPFANESKYGTITNDLNPEFDTNYHLDALDFLKLISDESADCVLYDPPYSSRQVVEAYKGFGKEITKESTQATWRARHLDEIQRILKPNGKALCFGWNSNGVGKKRGFVLEEVILVAHGGSKYDTICTLEIKQENSIKEELK</sequence>
<protein>
    <submittedName>
        <fullName evidence="1">Putative methyltransferase</fullName>
    </submittedName>
</protein>
<dbReference type="InterPro" id="IPR029063">
    <property type="entry name" value="SAM-dependent_MTases_sf"/>
</dbReference>
<reference evidence="1" key="1">
    <citation type="journal article" date="2021" name="Proc. Natl. Acad. Sci. U.S.A.">
        <title>A Catalog of Tens of Thousands of Viruses from Human Metagenomes Reveals Hidden Associations with Chronic Diseases.</title>
        <authorList>
            <person name="Tisza M.J."/>
            <person name="Buck C.B."/>
        </authorList>
    </citation>
    <scope>NUCLEOTIDE SEQUENCE</scope>
    <source>
        <strain evidence="1">CtFiA6</strain>
    </source>
</reference>
<keyword evidence="1" id="KW-0489">Methyltransferase</keyword>
<proteinExistence type="predicted"/>
<dbReference type="GO" id="GO:0008168">
    <property type="term" value="F:methyltransferase activity"/>
    <property type="evidence" value="ECO:0007669"/>
    <property type="project" value="UniProtKB-KW"/>
</dbReference>
<dbReference type="GO" id="GO:0032259">
    <property type="term" value="P:methylation"/>
    <property type="evidence" value="ECO:0007669"/>
    <property type="project" value="UniProtKB-KW"/>
</dbReference>
<dbReference type="Gene3D" id="3.40.50.150">
    <property type="entry name" value="Vaccinia Virus protein VP39"/>
    <property type="match status" value="1"/>
</dbReference>